<organism evidence="2 3">
    <name type="scientific">Runella slithyformis (strain ATCC 29530 / DSM 19594 / LMG 11500 / NCIMB 11436 / LSU 4)</name>
    <dbReference type="NCBI Taxonomy" id="761193"/>
    <lineage>
        <taxon>Bacteria</taxon>
        <taxon>Pseudomonadati</taxon>
        <taxon>Bacteroidota</taxon>
        <taxon>Cytophagia</taxon>
        <taxon>Cytophagales</taxon>
        <taxon>Spirosomataceae</taxon>
        <taxon>Runella</taxon>
    </lineage>
</organism>
<evidence type="ECO:0008006" key="4">
    <source>
        <dbReference type="Google" id="ProtNLM"/>
    </source>
</evidence>
<feature type="coiled-coil region" evidence="1">
    <location>
        <begin position="7"/>
        <end position="76"/>
    </location>
</feature>
<dbReference type="RefSeq" id="WP_013929808.1">
    <property type="nucleotide sequence ID" value="NC_015703.1"/>
</dbReference>
<reference evidence="3" key="1">
    <citation type="submission" date="2011-06" db="EMBL/GenBank/DDBJ databases">
        <title>The complete genome of chromosome of Runella slithyformis DSM 19594.</title>
        <authorList>
            <consortium name="US DOE Joint Genome Institute (JGI-PGF)"/>
            <person name="Lucas S."/>
            <person name="Han J."/>
            <person name="Lapidus A."/>
            <person name="Bruce D."/>
            <person name="Goodwin L."/>
            <person name="Pitluck S."/>
            <person name="Peters L."/>
            <person name="Kyrpides N."/>
            <person name="Mavromatis K."/>
            <person name="Ivanova N."/>
            <person name="Ovchinnikova G."/>
            <person name="Zhang X."/>
            <person name="Misra M."/>
            <person name="Detter J.C."/>
            <person name="Tapia R."/>
            <person name="Han C."/>
            <person name="Land M."/>
            <person name="Hauser L."/>
            <person name="Markowitz V."/>
            <person name="Cheng J.-F."/>
            <person name="Hugenholtz P."/>
            <person name="Woyke T."/>
            <person name="Wu D."/>
            <person name="Tindall B."/>
            <person name="Faehrich R."/>
            <person name="Brambilla E."/>
            <person name="Klenk H.-P."/>
            <person name="Eisen J.A."/>
        </authorList>
    </citation>
    <scope>NUCLEOTIDE SEQUENCE [LARGE SCALE GENOMIC DNA]</scope>
    <source>
        <strain evidence="3">ATCC 29530 / DSM 19594 / LMG 11500 / NCIMB 11436 / LSU 4</strain>
    </source>
</reference>
<evidence type="ECO:0000313" key="2">
    <source>
        <dbReference type="EMBL" id="AEI50511.1"/>
    </source>
</evidence>
<dbReference type="EMBL" id="CP002859">
    <property type="protein sequence ID" value="AEI50511.1"/>
    <property type="molecule type" value="Genomic_DNA"/>
</dbReference>
<evidence type="ECO:0000313" key="3">
    <source>
        <dbReference type="Proteomes" id="UP000000493"/>
    </source>
</evidence>
<sequence>MTDRERLAQLEEIVAEMLNKQDLLAEDMTSLNIKMASLNSEMALLKAKISRMETKLDRVEAKQNEQALRLAEFQKDVEVGQAELGNGIEAILTILKK</sequence>
<evidence type="ECO:0000256" key="1">
    <source>
        <dbReference type="SAM" id="Coils"/>
    </source>
</evidence>
<name>A0A7U3ZNK2_RUNSL</name>
<dbReference type="AlphaFoldDB" id="A0A7U3ZNK2"/>
<reference evidence="2 3" key="2">
    <citation type="journal article" date="2012" name="Stand. Genomic Sci.">
        <title>Complete genome sequence of the aquatic bacterium Runella slithyformis type strain (LSU 4(T)).</title>
        <authorList>
            <person name="Copeland A."/>
            <person name="Zhang X."/>
            <person name="Misra M."/>
            <person name="Lapidus A."/>
            <person name="Nolan M."/>
            <person name="Lucas S."/>
            <person name="Deshpande S."/>
            <person name="Cheng J.F."/>
            <person name="Tapia R."/>
            <person name="Goodwin L.A."/>
            <person name="Pitluck S."/>
            <person name="Liolios K."/>
            <person name="Pagani I."/>
            <person name="Ivanova N."/>
            <person name="Mikhailova N."/>
            <person name="Pati A."/>
            <person name="Chen A."/>
            <person name="Palaniappan K."/>
            <person name="Land M."/>
            <person name="Hauser L."/>
            <person name="Pan C."/>
            <person name="Jeffries C.D."/>
            <person name="Detter J.C."/>
            <person name="Brambilla E.M."/>
            <person name="Rohde M."/>
            <person name="Djao O.D."/>
            <person name="Goker M."/>
            <person name="Sikorski J."/>
            <person name="Tindall B.J."/>
            <person name="Woyke T."/>
            <person name="Bristow J."/>
            <person name="Eisen J.A."/>
            <person name="Markowitz V."/>
            <person name="Hugenholtz P."/>
            <person name="Kyrpides N.C."/>
            <person name="Klenk H.P."/>
            <person name="Mavromatis K."/>
        </authorList>
    </citation>
    <scope>NUCLEOTIDE SEQUENCE [LARGE SCALE GENOMIC DNA]</scope>
    <source>
        <strain evidence="3">ATCC 29530 / DSM 19594 / LMG 11500 / NCIMB 11436 / LSU 4</strain>
    </source>
</reference>
<accession>A0A7U3ZNK2</accession>
<dbReference type="KEGG" id="rsi:Runsl_4167"/>
<keyword evidence="1" id="KW-0175">Coiled coil</keyword>
<dbReference type="Proteomes" id="UP000000493">
    <property type="component" value="Chromosome"/>
</dbReference>
<gene>
    <name evidence="2" type="ordered locus">Runsl_4167</name>
</gene>
<proteinExistence type="predicted"/>
<keyword evidence="3" id="KW-1185">Reference proteome</keyword>
<protein>
    <recommendedName>
        <fullName evidence="4">Cell division protein ZapB</fullName>
    </recommendedName>
</protein>